<comment type="caution">
    <text evidence="2">The sequence shown here is derived from an EMBL/GenBank/DDBJ whole genome shotgun (WGS) entry which is preliminary data.</text>
</comment>
<feature type="compositionally biased region" description="Basic residues" evidence="1">
    <location>
        <begin position="17"/>
        <end position="41"/>
    </location>
</feature>
<protein>
    <submittedName>
        <fullName evidence="2">Uncharacterized protein</fullName>
    </submittedName>
</protein>
<evidence type="ECO:0000256" key="1">
    <source>
        <dbReference type="SAM" id="MobiDB-lite"/>
    </source>
</evidence>
<accession>A0A061IRI8</accession>
<reference evidence="2 3" key="1">
    <citation type="submission" date="2013-07" db="EMBL/GenBank/DDBJ databases">
        <authorList>
            <person name="Stoco P.H."/>
            <person name="Wagner G."/>
            <person name="Gerber A."/>
            <person name="Zaha A."/>
            <person name="Thompson C."/>
            <person name="Bartholomeu D.C."/>
            <person name="Luckemeyer D.D."/>
            <person name="Bahia D."/>
            <person name="Loreto E."/>
            <person name="Prestes E.B."/>
            <person name="Lima F.M."/>
            <person name="Rodrigues-Luiz G."/>
            <person name="Vallejo G.A."/>
            <person name="Filho J.F."/>
            <person name="Monteiro K.M."/>
            <person name="Tyler K.M."/>
            <person name="de Almeida L.G."/>
            <person name="Ortiz M.F."/>
            <person name="Siervo M.A."/>
            <person name="de Moraes M.H."/>
            <person name="Cunha O.L."/>
            <person name="Mendonca-Neto R."/>
            <person name="Silva R."/>
            <person name="Teixeira S.M."/>
            <person name="Murta S.M."/>
            <person name="Sincero T.C."/>
            <person name="Mendes T.A."/>
            <person name="Urmenyi T.P."/>
            <person name="Silva V.G."/>
            <person name="da Rocha W.D."/>
            <person name="Andersson B."/>
            <person name="Romanha A.J."/>
            <person name="Steindel M."/>
            <person name="de Vasconcelos A.T."/>
            <person name="Grisard E.C."/>
        </authorList>
    </citation>
    <scope>NUCLEOTIDE SEQUENCE [LARGE SCALE GENOMIC DNA]</scope>
    <source>
        <strain evidence="2 3">SC58</strain>
    </source>
</reference>
<dbReference type="Proteomes" id="UP000031737">
    <property type="component" value="Unassembled WGS sequence"/>
</dbReference>
<proteinExistence type="predicted"/>
<organism evidence="2 3">
    <name type="scientific">Trypanosoma rangeli SC58</name>
    <dbReference type="NCBI Taxonomy" id="429131"/>
    <lineage>
        <taxon>Eukaryota</taxon>
        <taxon>Discoba</taxon>
        <taxon>Euglenozoa</taxon>
        <taxon>Kinetoplastea</taxon>
        <taxon>Metakinetoplastina</taxon>
        <taxon>Trypanosomatida</taxon>
        <taxon>Trypanosomatidae</taxon>
        <taxon>Trypanosoma</taxon>
        <taxon>Herpetosoma</taxon>
    </lineage>
</organism>
<gene>
    <name evidence="2" type="ORF">TRSC58_07648</name>
</gene>
<sequence length="98" mass="10575">MCLSCVKNSHVAVRLLGGKKKKKQTNTKKKKTTNNNKKKRRNDGPSPSRNVLSSHSHSSRCAAPTLIAFSLDLVYPPHAPLNVPACECMCVCVCGALG</sequence>
<keyword evidence="3" id="KW-1185">Reference proteome</keyword>
<dbReference type="VEuPathDB" id="TriTrypDB:TRSC58_07648"/>
<evidence type="ECO:0000313" key="2">
    <source>
        <dbReference type="EMBL" id="ESL04823.1"/>
    </source>
</evidence>
<name>A0A061IRI8_TRYRA</name>
<dbReference type="EMBL" id="AUPL01008507">
    <property type="protein sequence ID" value="ESL04823.1"/>
    <property type="molecule type" value="Genomic_DNA"/>
</dbReference>
<dbReference type="AlphaFoldDB" id="A0A061IRI8"/>
<feature type="region of interest" description="Disordered" evidence="1">
    <location>
        <begin position="16"/>
        <end position="57"/>
    </location>
</feature>
<evidence type="ECO:0000313" key="3">
    <source>
        <dbReference type="Proteomes" id="UP000031737"/>
    </source>
</evidence>